<dbReference type="Proteomes" id="UP001215280">
    <property type="component" value="Unassembled WGS sequence"/>
</dbReference>
<protein>
    <recommendedName>
        <fullName evidence="5">Glycopeptide</fullName>
    </recommendedName>
</protein>
<dbReference type="SUPFAM" id="SSF49870">
    <property type="entry name" value="Osmotin, thaumatin-like protein"/>
    <property type="match status" value="1"/>
</dbReference>
<proteinExistence type="predicted"/>
<comment type="caution">
    <text evidence="3">The sequence shown here is derived from an EMBL/GenBank/DDBJ whole genome shotgun (WGS) entry which is preliminary data.</text>
</comment>
<organism evidence="3 4">
    <name type="scientific">Mycena maculata</name>
    <dbReference type="NCBI Taxonomy" id="230809"/>
    <lineage>
        <taxon>Eukaryota</taxon>
        <taxon>Fungi</taxon>
        <taxon>Dikarya</taxon>
        <taxon>Basidiomycota</taxon>
        <taxon>Agaricomycotina</taxon>
        <taxon>Agaricomycetes</taxon>
        <taxon>Agaricomycetidae</taxon>
        <taxon>Agaricales</taxon>
        <taxon>Marasmiineae</taxon>
        <taxon>Mycenaceae</taxon>
        <taxon>Mycena</taxon>
    </lineage>
</organism>
<evidence type="ECO:0000313" key="3">
    <source>
        <dbReference type="EMBL" id="KAJ7725839.1"/>
    </source>
</evidence>
<evidence type="ECO:0000313" key="4">
    <source>
        <dbReference type="Proteomes" id="UP001215280"/>
    </source>
</evidence>
<feature type="compositionally biased region" description="Low complexity" evidence="1">
    <location>
        <begin position="214"/>
        <end position="230"/>
    </location>
</feature>
<accession>A0AAD7HR64</accession>
<keyword evidence="2" id="KW-0732">Signal</keyword>
<dbReference type="AlphaFoldDB" id="A0AAD7HR64"/>
<dbReference type="EMBL" id="JARJLG010000225">
    <property type="protein sequence ID" value="KAJ7725839.1"/>
    <property type="molecule type" value="Genomic_DNA"/>
</dbReference>
<keyword evidence="4" id="KW-1185">Reference proteome</keyword>
<feature type="region of interest" description="Disordered" evidence="1">
    <location>
        <begin position="214"/>
        <end position="255"/>
    </location>
</feature>
<feature type="signal peptide" evidence="2">
    <location>
        <begin position="1"/>
        <end position="21"/>
    </location>
</feature>
<evidence type="ECO:0008006" key="5">
    <source>
        <dbReference type="Google" id="ProtNLM"/>
    </source>
</evidence>
<name>A0AAD7HR64_9AGAR</name>
<sequence>MAFTLVSAALLAFASVVSVRAESHTVQFDNKCGYGTPQLIQGGNVLTTTSYTSTGELSSAIAYLQTGSCLFNGEGCTLLEMTMTNPVSVGGGSSADISLIAPHTFNVGATIEFYGGCEGVSTTCDSESCTTAFKEPDDTWVQISCQADNANLLITFCPDSSSAAVTTTTTAKPTTTTSKKTSTEAATTSTEVATASTETATSSKFSATFASITRSSTPTVSASSSSPSASMCKHKRSERRAISEHRKRHGRSFNH</sequence>
<gene>
    <name evidence="3" type="ORF">DFH07DRAFT_853538</name>
</gene>
<feature type="chain" id="PRO_5041934397" description="Glycopeptide" evidence="2">
    <location>
        <begin position="22"/>
        <end position="255"/>
    </location>
</feature>
<dbReference type="InterPro" id="IPR037176">
    <property type="entry name" value="Osmotin/thaumatin-like_sf"/>
</dbReference>
<evidence type="ECO:0000256" key="2">
    <source>
        <dbReference type="SAM" id="SignalP"/>
    </source>
</evidence>
<feature type="compositionally biased region" description="Basic residues" evidence="1">
    <location>
        <begin position="245"/>
        <end position="255"/>
    </location>
</feature>
<feature type="region of interest" description="Disordered" evidence="1">
    <location>
        <begin position="167"/>
        <end position="194"/>
    </location>
</feature>
<evidence type="ECO:0000256" key="1">
    <source>
        <dbReference type="SAM" id="MobiDB-lite"/>
    </source>
</evidence>
<reference evidence="3" key="1">
    <citation type="submission" date="2023-03" db="EMBL/GenBank/DDBJ databases">
        <title>Massive genome expansion in bonnet fungi (Mycena s.s.) driven by repeated elements and novel gene families across ecological guilds.</title>
        <authorList>
            <consortium name="Lawrence Berkeley National Laboratory"/>
            <person name="Harder C.B."/>
            <person name="Miyauchi S."/>
            <person name="Viragh M."/>
            <person name="Kuo A."/>
            <person name="Thoen E."/>
            <person name="Andreopoulos B."/>
            <person name="Lu D."/>
            <person name="Skrede I."/>
            <person name="Drula E."/>
            <person name="Henrissat B."/>
            <person name="Morin E."/>
            <person name="Kohler A."/>
            <person name="Barry K."/>
            <person name="LaButti K."/>
            <person name="Morin E."/>
            <person name="Salamov A."/>
            <person name="Lipzen A."/>
            <person name="Mereny Z."/>
            <person name="Hegedus B."/>
            <person name="Baldrian P."/>
            <person name="Stursova M."/>
            <person name="Weitz H."/>
            <person name="Taylor A."/>
            <person name="Grigoriev I.V."/>
            <person name="Nagy L.G."/>
            <person name="Martin F."/>
            <person name="Kauserud H."/>
        </authorList>
    </citation>
    <scope>NUCLEOTIDE SEQUENCE</scope>
    <source>
        <strain evidence="3">CBHHK188m</strain>
    </source>
</reference>